<reference evidence="3 4" key="1">
    <citation type="submission" date="2007-06" db="EMBL/GenBank/DDBJ databases">
        <authorList>
            <person name="Shimkets L."/>
            <person name="Ferriera S."/>
            <person name="Johnson J."/>
            <person name="Kravitz S."/>
            <person name="Beeson K."/>
            <person name="Sutton G."/>
            <person name="Rogers Y.-H."/>
            <person name="Friedman R."/>
            <person name="Frazier M."/>
            <person name="Venter J.C."/>
        </authorList>
    </citation>
    <scope>NUCLEOTIDE SEQUENCE [LARGE SCALE GENOMIC DNA]</scope>
    <source>
        <strain evidence="3 4">SIR-1</strain>
    </source>
</reference>
<dbReference type="Proteomes" id="UP000005801">
    <property type="component" value="Unassembled WGS sequence"/>
</dbReference>
<proteinExistence type="predicted"/>
<feature type="region of interest" description="Disordered" evidence="1">
    <location>
        <begin position="225"/>
        <end position="268"/>
    </location>
</feature>
<evidence type="ECO:0000313" key="4">
    <source>
        <dbReference type="Proteomes" id="UP000005801"/>
    </source>
</evidence>
<dbReference type="STRING" id="391625.PPSIR1_30464"/>
<feature type="compositionally biased region" description="Polar residues" evidence="1">
    <location>
        <begin position="240"/>
        <end position="255"/>
    </location>
</feature>
<evidence type="ECO:0000256" key="2">
    <source>
        <dbReference type="SAM" id="Phobius"/>
    </source>
</evidence>
<evidence type="ECO:0000313" key="3">
    <source>
        <dbReference type="EMBL" id="EDM74941.1"/>
    </source>
</evidence>
<protein>
    <submittedName>
        <fullName evidence="3">Uncharacterized protein</fullName>
    </submittedName>
</protein>
<name>A6GGP1_9BACT</name>
<keyword evidence="4" id="KW-1185">Reference proteome</keyword>
<accession>A6GGP1</accession>
<dbReference type="EMBL" id="ABCS01000109">
    <property type="protein sequence ID" value="EDM74941.1"/>
    <property type="molecule type" value="Genomic_DNA"/>
</dbReference>
<keyword evidence="2" id="KW-0472">Membrane</keyword>
<evidence type="ECO:0000256" key="1">
    <source>
        <dbReference type="SAM" id="MobiDB-lite"/>
    </source>
</evidence>
<feature type="transmembrane region" description="Helical" evidence="2">
    <location>
        <begin position="49"/>
        <end position="70"/>
    </location>
</feature>
<dbReference type="AlphaFoldDB" id="A6GGP1"/>
<gene>
    <name evidence="3" type="ORF">PPSIR1_30464</name>
</gene>
<dbReference type="OrthoDB" id="5514110at2"/>
<keyword evidence="2" id="KW-0812">Transmembrane</keyword>
<feature type="compositionally biased region" description="Basic and acidic residues" evidence="1">
    <location>
        <begin position="226"/>
        <end position="235"/>
    </location>
</feature>
<dbReference type="RefSeq" id="WP_006975879.1">
    <property type="nucleotide sequence ID" value="NZ_ABCS01000109.1"/>
</dbReference>
<organism evidence="3 4">
    <name type="scientific">Plesiocystis pacifica SIR-1</name>
    <dbReference type="NCBI Taxonomy" id="391625"/>
    <lineage>
        <taxon>Bacteria</taxon>
        <taxon>Pseudomonadati</taxon>
        <taxon>Myxococcota</taxon>
        <taxon>Polyangia</taxon>
        <taxon>Nannocystales</taxon>
        <taxon>Nannocystaceae</taxon>
        <taxon>Plesiocystis</taxon>
    </lineage>
</organism>
<keyword evidence="2" id="KW-1133">Transmembrane helix</keyword>
<comment type="caution">
    <text evidence="3">The sequence shown here is derived from an EMBL/GenBank/DDBJ whole genome shotgun (WGS) entry which is preliminary data.</text>
</comment>
<sequence length="268" mass="28049">MILADIQRSLATLDAALGQLLAALGPPELGGQAVPDETSEIDWLLNAPWAKVGLLITLAVGVLVLANVVMKGRKSERGLRARPDFDLRVAKLEALPVVGLAEANNGPVHVEGVIRMGEGALGTGPFACVYHNRHGSGRKTAIAAELALLAEAGEGEASVILGLENLEQARVIAPREDDGPHDTISLYLGDRVQVLGDLLLFDDPKSIGGADMRGMLGARGQIQIRVLERPDRPEAPRASQAPSPDASANPTSDSDATPDATPDEAPEP</sequence>